<comment type="caution">
    <text evidence="6">The sequence shown here is derived from an EMBL/GenBank/DDBJ whole genome shotgun (WGS) entry which is preliminary data.</text>
</comment>
<dbReference type="GO" id="GO:0016042">
    <property type="term" value="P:lipid catabolic process"/>
    <property type="evidence" value="ECO:0007669"/>
    <property type="project" value="UniProtKB-KW"/>
</dbReference>
<organism evidence="6 7">
    <name type="scientific">Ancylostoma ceylanicum</name>
    <dbReference type="NCBI Taxonomy" id="53326"/>
    <lineage>
        <taxon>Eukaryota</taxon>
        <taxon>Metazoa</taxon>
        <taxon>Ecdysozoa</taxon>
        <taxon>Nematoda</taxon>
        <taxon>Chromadorea</taxon>
        <taxon>Rhabditida</taxon>
        <taxon>Rhabditina</taxon>
        <taxon>Rhabditomorpha</taxon>
        <taxon>Strongyloidea</taxon>
        <taxon>Ancylostomatidae</taxon>
        <taxon>Ancylostomatinae</taxon>
        <taxon>Ancylostoma</taxon>
    </lineage>
</organism>
<reference evidence="7" key="1">
    <citation type="journal article" date="2015" name="Nat. Genet.">
        <title>The genome and transcriptome of the zoonotic hookworm Ancylostoma ceylanicum identify infection-specific gene families.</title>
        <authorList>
            <person name="Schwarz E.M."/>
            <person name="Hu Y."/>
            <person name="Antoshechkin I."/>
            <person name="Miller M.M."/>
            <person name="Sternberg P.W."/>
            <person name="Aroian R.V."/>
        </authorList>
    </citation>
    <scope>NUCLEOTIDE SEQUENCE</scope>
    <source>
        <strain evidence="7">HY135</strain>
    </source>
</reference>
<keyword evidence="2" id="KW-0443">Lipid metabolism</keyword>
<feature type="signal peptide" evidence="4">
    <location>
        <begin position="1"/>
        <end position="18"/>
    </location>
</feature>
<keyword evidence="4" id="KW-0732">Signal</keyword>
<keyword evidence="2" id="KW-0442">Lipid degradation</keyword>
<name>A0A016UR66_9BILA</name>
<dbReference type="PANTHER" id="PTHR11005">
    <property type="entry name" value="LYSOSOMAL ACID LIPASE-RELATED"/>
    <property type="match status" value="1"/>
</dbReference>
<protein>
    <recommendedName>
        <fullName evidence="2">Lipase</fullName>
    </recommendedName>
</protein>
<feature type="domain" description="Partial AB-hydrolase lipase" evidence="5">
    <location>
        <begin position="28"/>
        <end position="93"/>
    </location>
</feature>
<keyword evidence="7" id="KW-1185">Reference proteome</keyword>
<sequence>MLLYYVLVFVSILNPAHPTRNEETFMKVPQLISHFGYMFEEHYVTTEDGYILTVHRIPVGRDDRPAPHSSHRRPPVLLMHCLLCDSSVFVLNLPTQSLGFVLADAGFDVWMANTRGNEYGKNHSYLSVGDKAFWNFTWYHHSRYDLKNTVEYVINATKQEDIYYVGHSQGTLIMFARLAEDPHFNSKEMRMLSGVPLDVPHFLKKYFAGFCSVNVMSKVCNVFLTLVGMGTEQLTQFNNSRWDVVAGHLPSASSALNLLHWAQVLRFHELRKFDYGEARNIDVYGQKQPPLFNLTRITTPMFMFWSSDDTLAPDTDVREHIIKKLGNALKGSFALAHFTHIDFILGLRATEDVYKPIVRLIYNDLAERAKTLHRLRTIILK</sequence>
<evidence type="ECO:0000313" key="7">
    <source>
        <dbReference type="Proteomes" id="UP000024635"/>
    </source>
</evidence>
<comment type="similarity">
    <text evidence="1 2">Belongs to the AB hydrolase superfamily. Lipase family.</text>
</comment>
<dbReference type="Gene3D" id="3.40.50.1820">
    <property type="entry name" value="alpha/beta hydrolase"/>
    <property type="match status" value="2"/>
</dbReference>
<evidence type="ECO:0000313" key="6">
    <source>
        <dbReference type="EMBL" id="EYC17904.1"/>
    </source>
</evidence>
<dbReference type="EMBL" id="JARK01001365">
    <property type="protein sequence ID" value="EYC17904.1"/>
    <property type="molecule type" value="Genomic_DNA"/>
</dbReference>
<feature type="active site" description="Nucleophile" evidence="3">
    <location>
        <position position="168"/>
    </location>
</feature>
<keyword evidence="2" id="KW-0378">Hydrolase</keyword>
<evidence type="ECO:0000256" key="4">
    <source>
        <dbReference type="SAM" id="SignalP"/>
    </source>
</evidence>
<dbReference type="AlphaFoldDB" id="A0A016UR66"/>
<evidence type="ECO:0000259" key="5">
    <source>
        <dbReference type="Pfam" id="PF04083"/>
    </source>
</evidence>
<dbReference type="InterPro" id="IPR025483">
    <property type="entry name" value="Lipase_euk"/>
</dbReference>
<gene>
    <name evidence="6" type="primary">Acey_s0029.g1950</name>
    <name evidence="6" type="synonym">Acey-lipl-8</name>
    <name evidence="6" type="ORF">Y032_0029g1950</name>
</gene>
<dbReference type="InterPro" id="IPR006693">
    <property type="entry name" value="AB_hydrolase_lipase"/>
</dbReference>
<dbReference type="Pfam" id="PF04083">
    <property type="entry name" value="Abhydro_lipase"/>
    <property type="match status" value="1"/>
</dbReference>
<dbReference type="OrthoDB" id="9974421at2759"/>
<dbReference type="Proteomes" id="UP000024635">
    <property type="component" value="Unassembled WGS sequence"/>
</dbReference>
<dbReference type="InterPro" id="IPR029058">
    <property type="entry name" value="AB_hydrolase_fold"/>
</dbReference>
<proteinExistence type="inferred from homology"/>
<feature type="active site" description="Charge relay system" evidence="3">
    <location>
        <position position="309"/>
    </location>
</feature>
<evidence type="ECO:0000256" key="1">
    <source>
        <dbReference type="ARBA" id="ARBA00010701"/>
    </source>
</evidence>
<evidence type="ECO:0000256" key="3">
    <source>
        <dbReference type="PIRSR" id="PIRSR000862-1"/>
    </source>
</evidence>
<dbReference type="STRING" id="53326.A0A016UR66"/>
<evidence type="ECO:0000256" key="2">
    <source>
        <dbReference type="PIRNR" id="PIRNR000862"/>
    </source>
</evidence>
<dbReference type="SUPFAM" id="SSF53474">
    <property type="entry name" value="alpha/beta-Hydrolases"/>
    <property type="match status" value="1"/>
</dbReference>
<feature type="chain" id="PRO_5001492639" description="Lipase" evidence="4">
    <location>
        <begin position="19"/>
        <end position="381"/>
    </location>
</feature>
<dbReference type="GO" id="GO:0016788">
    <property type="term" value="F:hydrolase activity, acting on ester bonds"/>
    <property type="evidence" value="ECO:0007669"/>
    <property type="project" value="InterPro"/>
</dbReference>
<dbReference type="PIRSF" id="PIRSF000862">
    <property type="entry name" value="Steryl_ester_lip"/>
    <property type="match status" value="1"/>
</dbReference>
<feature type="active site" description="Charge relay system" evidence="3">
    <location>
        <position position="340"/>
    </location>
</feature>
<accession>A0A016UR66</accession>